<evidence type="ECO:0000256" key="3">
    <source>
        <dbReference type="ARBA" id="ARBA00022989"/>
    </source>
</evidence>
<dbReference type="InterPro" id="IPR051533">
    <property type="entry name" value="WaaL-like"/>
</dbReference>
<dbReference type="PANTHER" id="PTHR37422">
    <property type="entry name" value="TEICHURONIC ACID BIOSYNTHESIS PROTEIN TUAE"/>
    <property type="match status" value="1"/>
</dbReference>
<evidence type="ECO:0000256" key="5">
    <source>
        <dbReference type="SAM" id="MobiDB-lite"/>
    </source>
</evidence>
<comment type="caution">
    <text evidence="8">The sequence shown here is derived from an EMBL/GenBank/DDBJ whole genome shotgun (WGS) entry which is preliminary data.</text>
</comment>
<evidence type="ECO:0000313" key="9">
    <source>
        <dbReference type="Proteomes" id="UP000707352"/>
    </source>
</evidence>
<evidence type="ECO:0000256" key="4">
    <source>
        <dbReference type="ARBA" id="ARBA00023136"/>
    </source>
</evidence>
<feature type="transmembrane region" description="Helical" evidence="6">
    <location>
        <begin position="259"/>
        <end position="279"/>
    </location>
</feature>
<dbReference type="EMBL" id="JAATJS010000006">
    <property type="protein sequence ID" value="NIX78082.1"/>
    <property type="molecule type" value="Genomic_DNA"/>
</dbReference>
<feature type="transmembrane region" description="Helical" evidence="6">
    <location>
        <begin position="414"/>
        <end position="433"/>
    </location>
</feature>
<dbReference type="Pfam" id="PF04932">
    <property type="entry name" value="Wzy_C"/>
    <property type="match status" value="1"/>
</dbReference>
<dbReference type="Proteomes" id="UP000707352">
    <property type="component" value="Unassembled WGS sequence"/>
</dbReference>
<gene>
    <name evidence="8" type="ORF">HB375_15900</name>
</gene>
<feature type="transmembrane region" description="Helical" evidence="6">
    <location>
        <begin position="390"/>
        <end position="408"/>
    </location>
</feature>
<dbReference type="GO" id="GO:0016874">
    <property type="term" value="F:ligase activity"/>
    <property type="evidence" value="ECO:0007669"/>
    <property type="project" value="UniProtKB-KW"/>
</dbReference>
<reference evidence="8 9" key="1">
    <citation type="submission" date="2020-03" db="EMBL/GenBank/DDBJ databases">
        <title>The genome sequence of Microvirga sp. c23x22.</title>
        <authorList>
            <person name="Zhang X."/>
        </authorList>
    </citation>
    <scope>NUCLEOTIDE SEQUENCE [LARGE SCALE GENOMIC DNA]</scope>
    <source>
        <strain evidence="9">c23x22</strain>
    </source>
</reference>
<feature type="transmembrane region" description="Helical" evidence="6">
    <location>
        <begin position="81"/>
        <end position="101"/>
    </location>
</feature>
<feature type="transmembrane region" description="Helical" evidence="6">
    <location>
        <begin position="113"/>
        <end position="133"/>
    </location>
</feature>
<feature type="transmembrane region" description="Helical" evidence="6">
    <location>
        <begin position="355"/>
        <end position="378"/>
    </location>
</feature>
<dbReference type="RefSeq" id="WP_167673999.1">
    <property type="nucleotide sequence ID" value="NZ_JAATJS010000006.1"/>
</dbReference>
<keyword evidence="2 6" id="KW-0812">Transmembrane</keyword>
<name>A0ABX0VEM4_9HYPH</name>
<keyword evidence="4 6" id="KW-0472">Membrane</keyword>
<feature type="compositionally biased region" description="Polar residues" evidence="5">
    <location>
        <begin position="455"/>
        <end position="470"/>
    </location>
</feature>
<evidence type="ECO:0000256" key="6">
    <source>
        <dbReference type="SAM" id="Phobius"/>
    </source>
</evidence>
<feature type="transmembrane region" description="Helical" evidence="6">
    <location>
        <begin position="230"/>
        <end position="247"/>
    </location>
</feature>
<feature type="transmembrane region" description="Helical" evidence="6">
    <location>
        <begin position="21"/>
        <end position="41"/>
    </location>
</feature>
<feature type="transmembrane region" description="Helical" evidence="6">
    <location>
        <begin position="208"/>
        <end position="224"/>
    </location>
</feature>
<evidence type="ECO:0000256" key="2">
    <source>
        <dbReference type="ARBA" id="ARBA00022692"/>
    </source>
</evidence>
<evidence type="ECO:0000256" key="1">
    <source>
        <dbReference type="ARBA" id="ARBA00004141"/>
    </source>
</evidence>
<feature type="transmembrane region" description="Helical" evidence="6">
    <location>
        <begin position="183"/>
        <end position="201"/>
    </location>
</feature>
<keyword evidence="8" id="KW-0436">Ligase</keyword>
<sequence length="470" mass="51067">MPSAFDQRGIVNFPTGAAGRSLYCAKAAYLCLGITVVLIWFPEPLALPGGMSVVTPFMAVAVCIAFRGARLRAYPVLDRASTRFVAVALASSAFVLFWSNISILNAPEPLRSGRVIVTHFSGAALLVLLYATFTVERARNLVGLLLILASVISALSFVAYFNSTLFAILFADRDRSNGFFKHANQYGMVLSTVAPVGLALALSSQRRLWWLAITAATAFGFIAAGSKTNLLIFAASSSLLLLFAPLLEEEAARSVFNFFRNLGIGIGVAIIGFASLISFNPRAVRLLTQFFSDEAEVKSLLSRKALWDYSFEQFYNNPIFGQGAGQMLNVDFGDGPVPHSHNVIIDYMRMLGVPGLAVCLIFLTAAIIVLCSTIMLAYRAKNASHSDRMMAVGLALGGLAYIAANMSSDSFGPSTSPFFWLVTYLALFMRTVLSRDSRARSVRRPRIPDGRHRVSQISASKTYQQRSPSL</sequence>
<feature type="domain" description="O-antigen ligase-related" evidence="7">
    <location>
        <begin position="202"/>
        <end position="358"/>
    </location>
</feature>
<protein>
    <submittedName>
        <fullName evidence="8">O-antigen ligase family protein</fullName>
    </submittedName>
</protein>
<feature type="transmembrane region" description="Helical" evidence="6">
    <location>
        <begin position="47"/>
        <end position="69"/>
    </location>
</feature>
<feature type="transmembrane region" description="Helical" evidence="6">
    <location>
        <begin position="145"/>
        <end position="171"/>
    </location>
</feature>
<proteinExistence type="predicted"/>
<evidence type="ECO:0000313" key="8">
    <source>
        <dbReference type="EMBL" id="NIX78082.1"/>
    </source>
</evidence>
<keyword evidence="9" id="KW-1185">Reference proteome</keyword>
<accession>A0ABX0VEM4</accession>
<dbReference type="InterPro" id="IPR007016">
    <property type="entry name" value="O-antigen_ligase-rel_domated"/>
</dbReference>
<evidence type="ECO:0000259" key="7">
    <source>
        <dbReference type="Pfam" id="PF04932"/>
    </source>
</evidence>
<organism evidence="8 9">
    <name type="scientific">Microvirga terricola</name>
    <dbReference type="NCBI Taxonomy" id="2719797"/>
    <lineage>
        <taxon>Bacteria</taxon>
        <taxon>Pseudomonadati</taxon>
        <taxon>Pseudomonadota</taxon>
        <taxon>Alphaproteobacteria</taxon>
        <taxon>Hyphomicrobiales</taxon>
        <taxon>Methylobacteriaceae</taxon>
        <taxon>Microvirga</taxon>
    </lineage>
</organism>
<keyword evidence="3 6" id="KW-1133">Transmembrane helix</keyword>
<feature type="region of interest" description="Disordered" evidence="5">
    <location>
        <begin position="440"/>
        <end position="470"/>
    </location>
</feature>
<dbReference type="PANTHER" id="PTHR37422:SF13">
    <property type="entry name" value="LIPOPOLYSACCHARIDE BIOSYNTHESIS PROTEIN PA4999-RELATED"/>
    <property type="match status" value="1"/>
</dbReference>
<comment type="subcellular location">
    <subcellularLocation>
        <location evidence="1">Membrane</location>
        <topology evidence="1">Multi-pass membrane protein</topology>
    </subcellularLocation>
</comment>